<evidence type="ECO:0000313" key="1">
    <source>
        <dbReference type="EMBL" id="GBM43924.1"/>
    </source>
</evidence>
<gene>
    <name evidence="1" type="ORF">AVEN_125114_1</name>
</gene>
<dbReference type="AlphaFoldDB" id="A0A4Y2FW73"/>
<keyword evidence="2" id="KW-1185">Reference proteome</keyword>
<name>A0A4Y2FW73_ARAVE</name>
<comment type="caution">
    <text evidence="1">The sequence shown here is derived from an EMBL/GenBank/DDBJ whole genome shotgun (WGS) entry which is preliminary data.</text>
</comment>
<sequence>MLATFAPGDLAHLSLQGTSFRRAQRKNRQI</sequence>
<protein>
    <submittedName>
        <fullName evidence="1">Uncharacterized protein</fullName>
    </submittedName>
</protein>
<dbReference type="EMBL" id="BGPR01001048">
    <property type="protein sequence ID" value="GBM43924.1"/>
    <property type="molecule type" value="Genomic_DNA"/>
</dbReference>
<feature type="non-terminal residue" evidence="1">
    <location>
        <position position="30"/>
    </location>
</feature>
<accession>A0A4Y2FW73</accession>
<reference evidence="1 2" key="1">
    <citation type="journal article" date="2019" name="Sci. Rep.">
        <title>Orb-weaving spider Araneus ventricosus genome elucidates the spidroin gene catalogue.</title>
        <authorList>
            <person name="Kono N."/>
            <person name="Nakamura H."/>
            <person name="Ohtoshi R."/>
            <person name="Moran D.A.P."/>
            <person name="Shinohara A."/>
            <person name="Yoshida Y."/>
            <person name="Fujiwara M."/>
            <person name="Mori M."/>
            <person name="Tomita M."/>
            <person name="Arakawa K."/>
        </authorList>
    </citation>
    <scope>NUCLEOTIDE SEQUENCE [LARGE SCALE GENOMIC DNA]</scope>
</reference>
<evidence type="ECO:0000313" key="2">
    <source>
        <dbReference type="Proteomes" id="UP000499080"/>
    </source>
</evidence>
<proteinExistence type="predicted"/>
<dbReference type="Proteomes" id="UP000499080">
    <property type="component" value="Unassembled WGS sequence"/>
</dbReference>
<organism evidence="1 2">
    <name type="scientific">Araneus ventricosus</name>
    <name type="common">Orbweaver spider</name>
    <name type="synonym">Epeira ventricosa</name>
    <dbReference type="NCBI Taxonomy" id="182803"/>
    <lineage>
        <taxon>Eukaryota</taxon>
        <taxon>Metazoa</taxon>
        <taxon>Ecdysozoa</taxon>
        <taxon>Arthropoda</taxon>
        <taxon>Chelicerata</taxon>
        <taxon>Arachnida</taxon>
        <taxon>Araneae</taxon>
        <taxon>Araneomorphae</taxon>
        <taxon>Entelegynae</taxon>
        <taxon>Araneoidea</taxon>
        <taxon>Araneidae</taxon>
        <taxon>Araneus</taxon>
    </lineage>
</organism>